<dbReference type="EMBL" id="LR796335">
    <property type="protein sequence ID" value="CAB4137485.1"/>
    <property type="molecule type" value="Genomic_DNA"/>
</dbReference>
<organism evidence="1">
    <name type="scientific">uncultured Caudovirales phage</name>
    <dbReference type="NCBI Taxonomy" id="2100421"/>
    <lineage>
        <taxon>Viruses</taxon>
        <taxon>Duplodnaviria</taxon>
        <taxon>Heunggongvirae</taxon>
        <taxon>Uroviricota</taxon>
        <taxon>Caudoviricetes</taxon>
        <taxon>Peduoviridae</taxon>
        <taxon>Maltschvirus</taxon>
        <taxon>Maltschvirus maltsch</taxon>
    </lineage>
</organism>
<name>A0A6J5LSX8_9CAUD</name>
<protein>
    <submittedName>
        <fullName evidence="1">Uncharacterized protein</fullName>
    </submittedName>
</protein>
<proteinExistence type="predicted"/>
<dbReference type="EMBL" id="LR796704">
    <property type="protein sequence ID" value="CAB4160892.1"/>
    <property type="molecule type" value="Genomic_DNA"/>
</dbReference>
<sequence>MAFDVITPTKLGQAAITTGVTTLYTVPASTRALLKEFSIANTTAAAINVRVFLVPSAGTAGTGNAFLYDVAVPANNALQYNGIEVLNAGDTIQIQAASAGLTIIASGAQAT</sequence>
<gene>
    <name evidence="1" type="ORF">UFOVP320_38</name>
    <name evidence="2" type="ORF">UFOVP768_24</name>
</gene>
<accession>A0A6J5LSX8</accession>
<reference evidence="1" key="1">
    <citation type="submission" date="2020-04" db="EMBL/GenBank/DDBJ databases">
        <authorList>
            <person name="Chiriac C."/>
            <person name="Salcher M."/>
            <person name="Ghai R."/>
            <person name="Kavagutti S V."/>
        </authorList>
    </citation>
    <scope>NUCLEOTIDE SEQUENCE</scope>
</reference>
<evidence type="ECO:0000313" key="2">
    <source>
        <dbReference type="EMBL" id="CAB4160892.1"/>
    </source>
</evidence>
<evidence type="ECO:0000313" key="1">
    <source>
        <dbReference type="EMBL" id="CAB4137485.1"/>
    </source>
</evidence>